<reference evidence="1 2" key="1">
    <citation type="submission" date="2014-10" db="EMBL/GenBank/DDBJ databases">
        <title>Genome sequence of Pectobacterium carotovorum M022.</title>
        <authorList>
            <person name="Chan K.-G."/>
            <person name="Tan W.-S."/>
        </authorList>
    </citation>
    <scope>NUCLEOTIDE SEQUENCE [LARGE SCALE GENOMIC DNA]</scope>
    <source>
        <strain evidence="1 2">M022</strain>
    </source>
</reference>
<gene>
    <name evidence="1" type="ORF">OI69_13615</name>
</gene>
<keyword evidence="2" id="KW-1185">Reference proteome</keyword>
<evidence type="ECO:0000313" key="2">
    <source>
        <dbReference type="Proteomes" id="UP000053038"/>
    </source>
</evidence>
<dbReference type="OrthoDB" id="6459270at2"/>
<sequence length="112" mass="12265">MASEHGFELINLNNLILYFSHKGVALHCPLCGSSDLSVQQVSANVGMHIGMRLGSYVNVFKKESIYSPNADQYYLSMVCKKCSNTINIDALPILAWVKENTAVAIGEKNANT</sequence>
<organism evidence="1 2">
    <name type="scientific">Pectobacterium fontis</name>
    <dbReference type="NCBI Taxonomy" id="2558042"/>
    <lineage>
        <taxon>Bacteria</taxon>
        <taxon>Pseudomonadati</taxon>
        <taxon>Pseudomonadota</taxon>
        <taxon>Gammaproteobacteria</taxon>
        <taxon>Enterobacterales</taxon>
        <taxon>Pectobacteriaceae</taxon>
        <taxon>Pectobacterium</taxon>
    </lineage>
</organism>
<name>A0A7V8IHG0_9GAMM</name>
<dbReference type="Proteomes" id="UP000053038">
    <property type="component" value="Unassembled WGS sequence"/>
</dbReference>
<evidence type="ECO:0000313" key="1">
    <source>
        <dbReference type="EMBL" id="KHN50697.1"/>
    </source>
</evidence>
<dbReference type="RefSeq" id="WP_039351463.1">
    <property type="nucleotide sequence ID" value="NZ_JSXC01000037.1"/>
</dbReference>
<comment type="caution">
    <text evidence="1">The sequence shown here is derived from an EMBL/GenBank/DDBJ whole genome shotgun (WGS) entry which is preliminary data.</text>
</comment>
<dbReference type="EMBL" id="JSXC01000037">
    <property type="protein sequence ID" value="KHN50697.1"/>
    <property type="molecule type" value="Genomic_DNA"/>
</dbReference>
<protein>
    <submittedName>
        <fullName evidence="1">Uncharacterized protein</fullName>
    </submittedName>
</protein>
<dbReference type="AlphaFoldDB" id="A0A7V8IHG0"/>
<proteinExistence type="predicted"/>
<accession>A0A7V8IHG0</accession>